<dbReference type="AlphaFoldDB" id="A0A645F2F3"/>
<accession>A0A645F2F3</accession>
<gene>
    <name evidence="2" type="ORF">SDC9_154021</name>
</gene>
<keyword evidence="1" id="KW-0175">Coiled coil</keyword>
<name>A0A645F2F3_9ZZZZ</name>
<reference evidence="2" key="1">
    <citation type="submission" date="2019-08" db="EMBL/GenBank/DDBJ databases">
        <authorList>
            <person name="Kucharzyk K."/>
            <person name="Murdoch R.W."/>
            <person name="Higgins S."/>
            <person name="Loffler F."/>
        </authorList>
    </citation>
    <scope>NUCLEOTIDE SEQUENCE</scope>
</reference>
<feature type="coiled-coil region" evidence="1">
    <location>
        <begin position="14"/>
        <end position="41"/>
    </location>
</feature>
<dbReference type="InterPro" id="IPR010861">
    <property type="entry name" value="DUF1492"/>
</dbReference>
<dbReference type="Pfam" id="PF07374">
    <property type="entry name" value="DUF1492"/>
    <property type="match status" value="1"/>
</dbReference>
<evidence type="ECO:0000256" key="1">
    <source>
        <dbReference type="SAM" id="Coils"/>
    </source>
</evidence>
<protein>
    <recommendedName>
        <fullName evidence="3">DUF1492 domain-containing protein</fullName>
    </recommendedName>
</protein>
<comment type="caution">
    <text evidence="2">The sequence shown here is derived from an EMBL/GenBank/DDBJ whole genome shotgun (WGS) entry which is preliminary data.</text>
</comment>
<sequence>MKWAESAIHDLKSYNSYIRSLDNLKERLIMLEKRFESARTASISSAPMHGGGNRYEDAMIDIIVEKENLKLSIDIENRKVKLIERGLSALTEEGKYILSTFYISRPKNHIDVICEKLNMEKTTVYRVKDAALRQFTLEEYGIDI</sequence>
<organism evidence="2">
    <name type="scientific">bioreactor metagenome</name>
    <dbReference type="NCBI Taxonomy" id="1076179"/>
    <lineage>
        <taxon>unclassified sequences</taxon>
        <taxon>metagenomes</taxon>
        <taxon>ecological metagenomes</taxon>
    </lineage>
</organism>
<proteinExistence type="predicted"/>
<evidence type="ECO:0008006" key="3">
    <source>
        <dbReference type="Google" id="ProtNLM"/>
    </source>
</evidence>
<evidence type="ECO:0000313" key="2">
    <source>
        <dbReference type="EMBL" id="MPN06764.1"/>
    </source>
</evidence>
<dbReference type="EMBL" id="VSSQ01052706">
    <property type="protein sequence ID" value="MPN06764.1"/>
    <property type="molecule type" value="Genomic_DNA"/>
</dbReference>